<keyword evidence="1" id="KW-0479">Metal-binding</keyword>
<dbReference type="InterPro" id="IPR038269">
    <property type="entry name" value="SCAN_sf"/>
</dbReference>
<dbReference type="Pfam" id="PF02023">
    <property type="entry name" value="SCAN"/>
    <property type="match status" value="1"/>
</dbReference>
<comment type="caution">
    <text evidence="4">The sequence shown here is derived from an EMBL/GenBank/DDBJ whole genome shotgun (WGS) entry which is preliminary data.</text>
</comment>
<dbReference type="PANTHER" id="PTHR46888">
    <property type="entry name" value="ZINC KNUCKLE DOMAINCONTAINING PROTEIN-RELATED"/>
    <property type="match status" value="1"/>
</dbReference>
<dbReference type="InterPro" id="IPR001878">
    <property type="entry name" value="Znf_CCHC"/>
</dbReference>
<protein>
    <recommendedName>
        <fullName evidence="6">CCHC-type domain-containing protein</fullName>
    </recommendedName>
</protein>
<dbReference type="GO" id="GO:0008270">
    <property type="term" value="F:zinc ion binding"/>
    <property type="evidence" value="ECO:0007669"/>
    <property type="project" value="UniProtKB-KW"/>
</dbReference>
<dbReference type="Gene3D" id="4.10.60.10">
    <property type="entry name" value="Zinc finger, CCHC-type"/>
    <property type="match status" value="1"/>
</dbReference>
<dbReference type="GO" id="GO:0003676">
    <property type="term" value="F:nucleic acid binding"/>
    <property type="evidence" value="ECO:0007669"/>
    <property type="project" value="InterPro"/>
</dbReference>
<organism evidence="4 5">
    <name type="scientific">Pleurodeles waltl</name>
    <name type="common">Iberian ribbed newt</name>
    <dbReference type="NCBI Taxonomy" id="8319"/>
    <lineage>
        <taxon>Eukaryota</taxon>
        <taxon>Metazoa</taxon>
        <taxon>Chordata</taxon>
        <taxon>Craniata</taxon>
        <taxon>Vertebrata</taxon>
        <taxon>Euteleostomi</taxon>
        <taxon>Amphibia</taxon>
        <taxon>Batrachia</taxon>
        <taxon>Caudata</taxon>
        <taxon>Salamandroidea</taxon>
        <taxon>Salamandridae</taxon>
        <taxon>Pleurodelinae</taxon>
        <taxon>Pleurodeles</taxon>
    </lineage>
</organism>
<dbReference type="Proteomes" id="UP001066276">
    <property type="component" value="Chromosome 2_1"/>
</dbReference>
<evidence type="ECO:0000256" key="1">
    <source>
        <dbReference type="PROSITE-ProRule" id="PRU00047"/>
    </source>
</evidence>
<reference evidence="4" key="1">
    <citation type="journal article" date="2022" name="bioRxiv">
        <title>Sequencing and chromosome-scale assembly of the giantPleurodeles waltlgenome.</title>
        <authorList>
            <person name="Brown T."/>
            <person name="Elewa A."/>
            <person name="Iarovenko S."/>
            <person name="Subramanian E."/>
            <person name="Araus A.J."/>
            <person name="Petzold A."/>
            <person name="Susuki M."/>
            <person name="Suzuki K.-i.T."/>
            <person name="Hayashi T."/>
            <person name="Toyoda A."/>
            <person name="Oliveira C."/>
            <person name="Osipova E."/>
            <person name="Leigh N.D."/>
            <person name="Simon A."/>
            <person name="Yun M.H."/>
        </authorList>
    </citation>
    <scope>NUCLEOTIDE SEQUENCE</scope>
    <source>
        <strain evidence="4">20211129_DDA</strain>
        <tissue evidence="4">Liver</tissue>
    </source>
</reference>
<dbReference type="PROSITE" id="PS50804">
    <property type="entry name" value="SCAN_BOX"/>
    <property type="match status" value="1"/>
</dbReference>
<dbReference type="SMART" id="SM00431">
    <property type="entry name" value="SCAN"/>
    <property type="match status" value="1"/>
</dbReference>
<gene>
    <name evidence="4" type="ORF">NDU88_006587</name>
</gene>
<evidence type="ECO:0000313" key="4">
    <source>
        <dbReference type="EMBL" id="KAJ1202791.1"/>
    </source>
</evidence>
<dbReference type="Gene3D" id="1.10.4020.10">
    <property type="entry name" value="DNA breaking-rejoining enzymes"/>
    <property type="match status" value="1"/>
</dbReference>
<dbReference type="PROSITE" id="PS50158">
    <property type="entry name" value="ZF_CCHC"/>
    <property type="match status" value="1"/>
</dbReference>
<dbReference type="SUPFAM" id="SSF57756">
    <property type="entry name" value="Retrovirus zinc finger-like domains"/>
    <property type="match status" value="1"/>
</dbReference>
<evidence type="ECO:0000259" key="2">
    <source>
        <dbReference type="PROSITE" id="PS50158"/>
    </source>
</evidence>
<accession>A0AAV7VPJ2</accession>
<dbReference type="AlphaFoldDB" id="A0AAV7VPJ2"/>
<dbReference type="EMBL" id="JANPWB010000003">
    <property type="protein sequence ID" value="KAJ1202791.1"/>
    <property type="molecule type" value="Genomic_DNA"/>
</dbReference>
<evidence type="ECO:0000259" key="3">
    <source>
        <dbReference type="PROSITE" id="PS50804"/>
    </source>
</evidence>
<keyword evidence="5" id="KW-1185">Reference proteome</keyword>
<keyword evidence="1" id="KW-0863">Zinc-finger</keyword>
<keyword evidence="1" id="KW-0862">Zinc</keyword>
<sequence>MQQLASGQRHLQLVWEEQQKEAKLEREALQNALKSQATIMANNQLVHETAIKNLTDTIAATRVHPNVPSSVLQRYQEGEDPDAFFTNFERVATSATWPQERWGQYIAPLLTGTLQAAYQAVNPGGITPYNDIKKSILERVGFDSEHYRVRFRKAKWGPNENPRALYFRIKDLGLKWLGPIGTNREDIIEIVLLEQYLDALPPSTRNWIKQHPNPDTSTTIELACAFHRSLEFKVTTPRSTPSPLRLGSGTSSTVVRRINDDIGKSRGLDRPYIQQPQCFSCGEWGHIARGCPLKTEKSEPMEIGVTRGRVFYTGRRDTPYKKRLIINGKSTVALIDSGCSQSVVRAGLFDAPYYTSEFTVSICCIHGETREYPLIWITLTWGGQEIPIRVGLVEQLVEEAIIGTDFSEFPQLLDSLRQLEETNNWWKDAPFSNMPLSPSRVRPKLTRKEKRIIKKAYNQDRSNRVITKVLALTALPSFRTSQREDPSLIHAWKSARPRNPQDKGPSFTIVKDLLYRVTYKDQDEKKQLIVPEPYRQQEILSTMPKMPID</sequence>
<name>A0AAV7VPJ2_PLEWA</name>
<dbReference type="PANTHER" id="PTHR46888:SF1">
    <property type="entry name" value="RIBONUCLEASE H"/>
    <property type="match status" value="1"/>
</dbReference>
<evidence type="ECO:0000313" key="5">
    <source>
        <dbReference type="Proteomes" id="UP001066276"/>
    </source>
</evidence>
<feature type="domain" description="SCAN box" evidence="3">
    <location>
        <begin position="148"/>
        <end position="230"/>
    </location>
</feature>
<evidence type="ECO:0008006" key="6">
    <source>
        <dbReference type="Google" id="ProtNLM"/>
    </source>
</evidence>
<dbReference type="InterPro" id="IPR036875">
    <property type="entry name" value="Znf_CCHC_sf"/>
</dbReference>
<dbReference type="InterPro" id="IPR003309">
    <property type="entry name" value="SCAN_dom"/>
</dbReference>
<proteinExistence type="predicted"/>
<dbReference type="SUPFAM" id="SSF47353">
    <property type="entry name" value="Retrovirus capsid dimerization domain-like"/>
    <property type="match status" value="1"/>
</dbReference>
<feature type="domain" description="CCHC-type" evidence="2">
    <location>
        <begin position="278"/>
        <end position="292"/>
    </location>
</feature>
<dbReference type="SUPFAM" id="SSF50630">
    <property type="entry name" value="Acid proteases"/>
    <property type="match status" value="1"/>
</dbReference>
<dbReference type="InterPro" id="IPR021109">
    <property type="entry name" value="Peptidase_aspartic_dom_sf"/>
</dbReference>